<dbReference type="AlphaFoldDB" id="A0A1A9UJ00"/>
<evidence type="ECO:0000256" key="2">
    <source>
        <dbReference type="ARBA" id="ARBA00005556"/>
    </source>
</evidence>
<evidence type="ECO:0000313" key="9">
    <source>
        <dbReference type="Proteomes" id="UP000078200"/>
    </source>
</evidence>
<accession>A0A1A9UJ00</accession>
<keyword evidence="5" id="KW-0496">Mitochondrion</keyword>
<evidence type="ECO:0000256" key="5">
    <source>
        <dbReference type="ARBA" id="ARBA00023128"/>
    </source>
</evidence>
<dbReference type="Pfam" id="PF10210">
    <property type="entry name" value="MRP-S32"/>
    <property type="match status" value="1"/>
</dbReference>
<dbReference type="STRING" id="7395.A0A1A9UJ00"/>
<dbReference type="GO" id="GO:0005762">
    <property type="term" value="C:mitochondrial large ribosomal subunit"/>
    <property type="evidence" value="ECO:0007669"/>
    <property type="project" value="TreeGrafter"/>
</dbReference>
<keyword evidence="6" id="KW-0687">Ribonucleoprotein</keyword>
<dbReference type="VEuPathDB" id="VectorBase:GAUT006461"/>
<dbReference type="EnsemblMetazoa" id="GAUT006461-RA">
    <property type="protein sequence ID" value="GAUT006461-PA"/>
    <property type="gene ID" value="GAUT006461"/>
</dbReference>
<evidence type="ECO:0000256" key="3">
    <source>
        <dbReference type="ARBA" id="ARBA00022946"/>
    </source>
</evidence>
<keyword evidence="4" id="KW-0689">Ribosomal protein</keyword>
<name>A0A1A9UJ00_GLOAU</name>
<evidence type="ECO:0000256" key="1">
    <source>
        <dbReference type="ARBA" id="ARBA00004173"/>
    </source>
</evidence>
<dbReference type="Proteomes" id="UP000078200">
    <property type="component" value="Unassembled WGS sequence"/>
</dbReference>
<reference evidence="8" key="1">
    <citation type="submission" date="2020-05" db="UniProtKB">
        <authorList>
            <consortium name="EnsemblMetazoa"/>
        </authorList>
    </citation>
    <scope>IDENTIFICATION</scope>
    <source>
        <strain evidence="8">TTRI</strain>
    </source>
</reference>
<dbReference type="InterPro" id="IPR019346">
    <property type="entry name" value="Ribosomal_mL42"/>
</dbReference>
<evidence type="ECO:0000256" key="7">
    <source>
        <dbReference type="ARBA" id="ARBA00035189"/>
    </source>
</evidence>
<protein>
    <recommendedName>
        <fullName evidence="7">Large ribosomal subunit protein mL42</fullName>
    </recommendedName>
</protein>
<evidence type="ECO:0000256" key="6">
    <source>
        <dbReference type="ARBA" id="ARBA00023274"/>
    </source>
</evidence>
<dbReference type="PANTHER" id="PTHR13450">
    <property type="entry name" value="MITOCHONDRIAL 39S RIBOSOMAL PROTEIN L42"/>
    <property type="match status" value="1"/>
</dbReference>
<comment type="similarity">
    <text evidence="2">Belongs to the mitochondrion-specific ribosomal protein mL42 family.</text>
</comment>
<dbReference type="PANTHER" id="PTHR13450:SF4">
    <property type="entry name" value="LARGE RIBOSOMAL SUBUNIT PROTEIN ML42"/>
    <property type="match status" value="1"/>
</dbReference>
<organism evidence="8 9">
    <name type="scientific">Glossina austeni</name>
    <name type="common">Savannah tsetse fly</name>
    <dbReference type="NCBI Taxonomy" id="7395"/>
    <lineage>
        <taxon>Eukaryota</taxon>
        <taxon>Metazoa</taxon>
        <taxon>Ecdysozoa</taxon>
        <taxon>Arthropoda</taxon>
        <taxon>Hexapoda</taxon>
        <taxon>Insecta</taxon>
        <taxon>Pterygota</taxon>
        <taxon>Neoptera</taxon>
        <taxon>Endopterygota</taxon>
        <taxon>Diptera</taxon>
        <taxon>Brachycera</taxon>
        <taxon>Muscomorpha</taxon>
        <taxon>Hippoboscoidea</taxon>
        <taxon>Glossinidae</taxon>
        <taxon>Glossina</taxon>
    </lineage>
</organism>
<keyword evidence="9" id="KW-1185">Reference proteome</keyword>
<evidence type="ECO:0000256" key="4">
    <source>
        <dbReference type="ARBA" id="ARBA00022980"/>
    </source>
</evidence>
<evidence type="ECO:0000313" key="8">
    <source>
        <dbReference type="EnsemblMetazoa" id="GAUT006461-PA"/>
    </source>
</evidence>
<keyword evidence="3" id="KW-0809">Transit peptide</keyword>
<proteinExistence type="inferred from homology"/>
<comment type="subcellular location">
    <subcellularLocation>
        <location evidence="1">Mitochondrion</location>
    </subcellularLocation>
</comment>
<sequence>MLHLNILRKFSATSLKSVIDKNVLGGRNLVEAVAITKNGKTAVAWHPDPSYPYEYTKPLPNFIEEDASRIIKEESLRTAMSAFKEKRPEVAREELMRLTHTTKHRWFPRARDKKAKKTPMDRPYLIAFMLDRRIALRESIGERELSEE</sequence>